<name>A0AAW2ULN6_SESRA</name>
<feature type="domain" description="XS" evidence="2">
    <location>
        <begin position="912"/>
        <end position="1035"/>
    </location>
</feature>
<dbReference type="InterPro" id="IPR038588">
    <property type="entry name" value="XS_domain_sf"/>
</dbReference>
<reference evidence="3" key="1">
    <citation type="submission" date="2020-06" db="EMBL/GenBank/DDBJ databases">
        <authorList>
            <person name="Li T."/>
            <person name="Hu X."/>
            <person name="Zhang T."/>
            <person name="Song X."/>
            <person name="Zhang H."/>
            <person name="Dai N."/>
            <person name="Sheng W."/>
            <person name="Hou X."/>
            <person name="Wei L."/>
        </authorList>
    </citation>
    <scope>NUCLEOTIDE SEQUENCE</scope>
    <source>
        <strain evidence="3">G02</strain>
        <tissue evidence="3">Leaf</tissue>
    </source>
</reference>
<feature type="compositionally biased region" description="Basic residues" evidence="1">
    <location>
        <begin position="700"/>
        <end position="727"/>
    </location>
</feature>
<dbReference type="AlphaFoldDB" id="A0AAW2ULN6"/>
<feature type="compositionally biased region" description="Low complexity" evidence="1">
    <location>
        <begin position="7"/>
        <end position="16"/>
    </location>
</feature>
<feature type="compositionally biased region" description="Basic and acidic residues" evidence="1">
    <location>
        <begin position="42"/>
        <end position="85"/>
    </location>
</feature>
<dbReference type="PANTHER" id="PTHR46619">
    <property type="entry name" value="RNA RECOGNITION MOTIF XS DOMAIN PROTEIN-RELATED"/>
    <property type="match status" value="1"/>
</dbReference>
<dbReference type="Pfam" id="PF03468">
    <property type="entry name" value="XS"/>
    <property type="match status" value="1"/>
</dbReference>
<gene>
    <name evidence="3" type="ORF">Sradi_1175700</name>
</gene>
<feature type="compositionally biased region" description="Basic residues" evidence="1">
    <location>
        <begin position="30"/>
        <end position="41"/>
    </location>
</feature>
<reference evidence="3" key="2">
    <citation type="journal article" date="2024" name="Plant">
        <title>Genomic evolution and insights into agronomic trait innovations of Sesamum species.</title>
        <authorList>
            <person name="Miao H."/>
            <person name="Wang L."/>
            <person name="Qu L."/>
            <person name="Liu H."/>
            <person name="Sun Y."/>
            <person name="Le M."/>
            <person name="Wang Q."/>
            <person name="Wei S."/>
            <person name="Zheng Y."/>
            <person name="Lin W."/>
            <person name="Duan Y."/>
            <person name="Cao H."/>
            <person name="Xiong S."/>
            <person name="Wang X."/>
            <person name="Wei L."/>
            <person name="Li C."/>
            <person name="Ma Q."/>
            <person name="Ju M."/>
            <person name="Zhao R."/>
            <person name="Li G."/>
            <person name="Mu C."/>
            <person name="Tian Q."/>
            <person name="Mei H."/>
            <person name="Zhang T."/>
            <person name="Gao T."/>
            <person name="Zhang H."/>
        </authorList>
    </citation>
    <scope>NUCLEOTIDE SEQUENCE</scope>
    <source>
        <strain evidence="3">G02</strain>
    </source>
</reference>
<feature type="compositionally biased region" description="Low complexity" evidence="1">
    <location>
        <begin position="659"/>
        <end position="671"/>
    </location>
</feature>
<comment type="caution">
    <text evidence="3">The sequence shown here is derived from an EMBL/GenBank/DDBJ whole genome shotgun (WGS) entry which is preliminary data.</text>
</comment>
<sequence>MGERRYGVGSRGRSPSPQRPPPRSRDLSPSRHRRYSPYQRRKREEYNGKAERSQRIDKSDHFERDFDFRGPRSSEYDNRDRDRDRHVVGVRRSNSPRRIEKRDNIDGNLNTRNVRLSDYDDGGKGKYGNRVSVGRYGRSYDEDSYCDLSSMKFRGDHLLDGCRKSGHVNVKDYSHTPDYYRVSDTNITAGGSEMDDYLGSRYSDTGQAGLLRQYLDSSKPVSLGYERGGRMHSHSYTLAHAGVDDRGRSNFSVGDGSRHKSSTASRYLNTDTDKQGYFHFRDEVHLEKRDGPYGDRLDHYFDKKSGEFQLQDGLLGIENTAGTEMYNFKKEGNVSLRGYLNGDADHLVSSSQPKDYVSVSSGTLMGDFSGYCPRNDIHMPSHAIRTGSGLASDPVGFDGYSDLKHNMSLRGPRDQLDDIRSSSRLYLGLPEEKQGDRLYAEFGRGKLYSTRPNDVEEVCRDQHLPRIDVLNPTVDESSHRKHMQDDELWAQYPSSGVHLTPDKFDAHRSLLVRNQDLNMLGAGSSRLNYGTEEHHQHVSVNREDHHAEVDGGQWSNGEGSDILQSRRYGPEVSRLYDSPRKRLALADWTLDEPSERRLRPKQVRDEISYEHGFGIRISTDGNGARKIYHHVNEGDESNLINLSKKPKSSTYYYEKTWKSSSEMPSDQPSSSKFISSHSVNTLKSDSRDIKKRLGPVPHKLHVSQSLTKKHRPSIKKRLAPAPPKKRTSLPWLKNMSSNRMAIIQEDSDEIPHDQDADHMGDDLPLAKAEPPENSQDFKQLVRSAFFKFLKQINETPMKRRNYMEQGKVGSLKCIVCGREKQKMPQCHCAYSCTGACGTEAKFPCICNSEEFVETESLAVHAFTCEKVGLRSQHLGLHKALCVLMGWKFTDESSSEWHCEVMSSAEKSALNEDFIIWPPVVIHNSTIDSKNPDGRVIVSTEELDMKLRDMGFGSILKVCNGKPANQSVILVKFNGTLSGLQEAESFHQNYFKSEHGRAELKQLKSKHGSSSGWTGAISSDTEDVLYGHLGIAEDLDKLDFDTKKRCILRSKKEILSIANAHLDTE</sequence>
<dbReference type="GO" id="GO:0031047">
    <property type="term" value="P:regulatory ncRNA-mediated gene silencing"/>
    <property type="evidence" value="ECO:0007669"/>
    <property type="project" value="InterPro"/>
</dbReference>
<dbReference type="EMBL" id="JACGWJ010000005">
    <property type="protein sequence ID" value="KAL0417622.1"/>
    <property type="molecule type" value="Genomic_DNA"/>
</dbReference>
<protein>
    <recommendedName>
        <fullName evidence="2">XS domain-containing protein</fullName>
    </recommendedName>
</protein>
<organism evidence="3">
    <name type="scientific">Sesamum radiatum</name>
    <name type="common">Black benniseed</name>
    <dbReference type="NCBI Taxonomy" id="300843"/>
    <lineage>
        <taxon>Eukaryota</taxon>
        <taxon>Viridiplantae</taxon>
        <taxon>Streptophyta</taxon>
        <taxon>Embryophyta</taxon>
        <taxon>Tracheophyta</taxon>
        <taxon>Spermatophyta</taxon>
        <taxon>Magnoliopsida</taxon>
        <taxon>eudicotyledons</taxon>
        <taxon>Gunneridae</taxon>
        <taxon>Pentapetalae</taxon>
        <taxon>asterids</taxon>
        <taxon>lamiids</taxon>
        <taxon>Lamiales</taxon>
        <taxon>Pedaliaceae</taxon>
        <taxon>Sesamum</taxon>
    </lineage>
</organism>
<evidence type="ECO:0000313" key="3">
    <source>
        <dbReference type="EMBL" id="KAL0417622.1"/>
    </source>
</evidence>
<evidence type="ECO:0000259" key="2">
    <source>
        <dbReference type="Pfam" id="PF03468"/>
    </source>
</evidence>
<evidence type="ECO:0000256" key="1">
    <source>
        <dbReference type="SAM" id="MobiDB-lite"/>
    </source>
</evidence>
<feature type="region of interest" description="Disordered" evidence="1">
    <location>
        <begin position="700"/>
        <end position="730"/>
    </location>
</feature>
<dbReference type="InterPro" id="IPR005380">
    <property type="entry name" value="XS_domain"/>
</dbReference>
<accession>A0AAW2ULN6</accession>
<dbReference type="Gene3D" id="3.30.70.2890">
    <property type="entry name" value="XS domain"/>
    <property type="match status" value="1"/>
</dbReference>
<dbReference type="PANTHER" id="PTHR46619:SF2">
    <property type="entry name" value="XS DOMAIN PROTEIN"/>
    <property type="match status" value="1"/>
</dbReference>
<feature type="region of interest" description="Disordered" evidence="1">
    <location>
        <begin position="659"/>
        <end position="679"/>
    </location>
</feature>
<feature type="region of interest" description="Disordered" evidence="1">
    <location>
        <begin position="1"/>
        <end position="85"/>
    </location>
</feature>
<proteinExistence type="predicted"/>